<evidence type="ECO:0000313" key="3">
    <source>
        <dbReference type="EMBL" id="KAB1662377.1"/>
    </source>
</evidence>
<evidence type="ECO:0000313" key="4">
    <source>
        <dbReference type="Proteomes" id="UP000467240"/>
    </source>
</evidence>
<dbReference type="EMBL" id="WBJZ01000001">
    <property type="protein sequence ID" value="KAB1662377.1"/>
    <property type="molecule type" value="Genomic_DNA"/>
</dbReference>
<dbReference type="Proteomes" id="UP000467240">
    <property type="component" value="Unassembled WGS sequence"/>
</dbReference>
<evidence type="ECO:0000256" key="1">
    <source>
        <dbReference type="SAM" id="MobiDB-lite"/>
    </source>
</evidence>
<keyword evidence="2" id="KW-0472">Membrane</keyword>
<feature type="transmembrane region" description="Helical" evidence="2">
    <location>
        <begin position="63"/>
        <end position="82"/>
    </location>
</feature>
<dbReference type="AlphaFoldDB" id="A0A7J5C176"/>
<name>A0A7J5C176_9MICO</name>
<organism evidence="3 4">
    <name type="scientific">Pseudoclavibacter chungangensis</name>
    <dbReference type="NCBI Taxonomy" id="587635"/>
    <lineage>
        <taxon>Bacteria</taxon>
        <taxon>Bacillati</taxon>
        <taxon>Actinomycetota</taxon>
        <taxon>Actinomycetes</taxon>
        <taxon>Micrococcales</taxon>
        <taxon>Microbacteriaceae</taxon>
        <taxon>Pseudoclavibacter</taxon>
    </lineage>
</organism>
<keyword evidence="2" id="KW-1133">Transmembrane helix</keyword>
<gene>
    <name evidence="3" type="ORF">F8O01_00015</name>
</gene>
<reference evidence="3 4" key="1">
    <citation type="submission" date="2019-09" db="EMBL/GenBank/DDBJ databases">
        <title>Phylogeny of genus Pseudoclavibacter and closely related genus.</title>
        <authorList>
            <person name="Li Y."/>
        </authorList>
    </citation>
    <scope>NUCLEOTIDE SEQUENCE [LARGE SCALE GENOMIC DNA]</scope>
    <source>
        <strain evidence="3 4">DSM 23821</strain>
    </source>
</reference>
<feature type="region of interest" description="Disordered" evidence="1">
    <location>
        <begin position="1"/>
        <end position="57"/>
    </location>
</feature>
<feature type="compositionally biased region" description="Polar residues" evidence="1">
    <location>
        <begin position="1"/>
        <end position="11"/>
    </location>
</feature>
<evidence type="ECO:0000256" key="2">
    <source>
        <dbReference type="SAM" id="Phobius"/>
    </source>
</evidence>
<protein>
    <submittedName>
        <fullName evidence="3">Uncharacterized protein</fullName>
    </submittedName>
</protein>
<keyword evidence="2" id="KW-0812">Transmembrane</keyword>
<dbReference type="RefSeq" id="WP_158038810.1">
    <property type="nucleotide sequence ID" value="NZ_JACCFV010000001.1"/>
</dbReference>
<accession>A0A7J5C176</accession>
<proteinExistence type="predicted"/>
<sequence>MADTVESSENSMIDPVAGQRFDHAVHAALRHPSGTPRSTAPARESAREEANPIRGRATVGRELLAGAVTGAVGLAIGAFALGRAGRDRR</sequence>
<comment type="caution">
    <text evidence="3">The sequence shown here is derived from an EMBL/GenBank/DDBJ whole genome shotgun (WGS) entry which is preliminary data.</text>
</comment>
<keyword evidence="4" id="KW-1185">Reference proteome</keyword>